<proteinExistence type="predicted"/>
<dbReference type="Pfam" id="PF01344">
    <property type="entry name" value="Kelch_1"/>
    <property type="match status" value="5"/>
</dbReference>
<dbReference type="SUPFAM" id="SSF117281">
    <property type="entry name" value="Kelch motif"/>
    <property type="match status" value="1"/>
</dbReference>
<dbReference type="Proteomes" id="UP001187415">
    <property type="component" value="Unassembled WGS sequence"/>
</dbReference>
<evidence type="ECO:0000313" key="4">
    <source>
        <dbReference type="EMBL" id="KAK2848782.1"/>
    </source>
</evidence>
<gene>
    <name evidence="4" type="ORF">Q5P01_008616</name>
</gene>
<feature type="domain" description="BTB" evidence="3">
    <location>
        <begin position="21"/>
        <end position="87"/>
    </location>
</feature>
<dbReference type="SUPFAM" id="SSF54695">
    <property type="entry name" value="POZ domain"/>
    <property type="match status" value="1"/>
</dbReference>
<dbReference type="SMART" id="SM00875">
    <property type="entry name" value="BACK"/>
    <property type="match status" value="1"/>
</dbReference>
<dbReference type="PIRSF" id="PIRSF037037">
    <property type="entry name" value="Kelch-like_protein_gigaxonin"/>
    <property type="match status" value="1"/>
</dbReference>
<dbReference type="Gene3D" id="3.30.710.10">
    <property type="entry name" value="Potassium Channel Kv1.1, Chain A"/>
    <property type="match status" value="1"/>
</dbReference>
<dbReference type="PANTHER" id="PTHR24412:SF172">
    <property type="entry name" value="KELCH-LIKE PROTEIN 10"/>
    <property type="match status" value="1"/>
</dbReference>
<protein>
    <recommendedName>
        <fullName evidence="3">BTB domain-containing protein</fullName>
    </recommendedName>
</protein>
<dbReference type="InterPro" id="IPR011705">
    <property type="entry name" value="BACK"/>
</dbReference>
<dbReference type="EMBL" id="JAUPFM010000006">
    <property type="protein sequence ID" value="KAK2848782.1"/>
    <property type="molecule type" value="Genomic_DNA"/>
</dbReference>
<dbReference type="Pfam" id="PF07707">
    <property type="entry name" value="BACK"/>
    <property type="match status" value="1"/>
</dbReference>
<evidence type="ECO:0000256" key="2">
    <source>
        <dbReference type="ARBA" id="ARBA00022737"/>
    </source>
</evidence>
<dbReference type="PROSITE" id="PS50097">
    <property type="entry name" value="BTB"/>
    <property type="match status" value="1"/>
</dbReference>
<dbReference type="InterPro" id="IPR011333">
    <property type="entry name" value="SKP1/BTB/POZ_sf"/>
</dbReference>
<reference evidence="4" key="1">
    <citation type="submission" date="2023-07" db="EMBL/GenBank/DDBJ databases">
        <title>Chromosome-level Genome Assembly of Striped Snakehead (Channa striata).</title>
        <authorList>
            <person name="Liu H."/>
        </authorList>
    </citation>
    <scope>NUCLEOTIDE SEQUENCE</scope>
    <source>
        <strain evidence="4">Gz</strain>
        <tissue evidence="4">Muscle</tissue>
    </source>
</reference>
<comment type="caution">
    <text evidence="4">The sequence shown here is derived from an EMBL/GenBank/DDBJ whole genome shotgun (WGS) entry which is preliminary data.</text>
</comment>
<keyword evidence="2" id="KW-0677">Repeat</keyword>
<dbReference type="InterPro" id="IPR017096">
    <property type="entry name" value="BTB-kelch_protein"/>
</dbReference>
<dbReference type="PANTHER" id="PTHR24412">
    <property type="entry name" value="KELCH PROTEIN"/>
    <property type="match status" value="1"/>
</dbReference>
<name>A0AA88MZW7_CHASR</name>
<dbReference type="SMART" id="SM00612">
    <property type="entry name" value="Kelch"/>
    <property type="match status" value="6"/>
</dbReference>
<dbReference type="AlphaFoldDB" id="A0AA88MZW7"/>
<dbReference type="CDD" id="cd18450">
    <property type="entry name" value="BACK_KLHL10"/>
    <property type="match status" value="1"/>
</dbReference>
<organism evidence="4 5">
    <name type="scientific">Channa striata</name>
    <name type="common">Snakehead murrel</name>
    <name type="synonym">Ophicephalus striatus</name>
    <dbReference type="NCBI Taxonomy" id="64152"/>
    <lineage>
        <taxon>Eukaryota</taxon>
        <taxon>Metazoa</taxon>
        <taxon>Chordata</taxon>
        <taxon>Craniata</taxon>
        <taxon>Vertebrata</taxon>
        <taxon>Euteleostomi</taxon>
        <taxon>Actinopterygii</taxon>
        <taxon>Neopterygii</taxon>
        <taxon>Teleostei</taxon>
        <taxon>Neoteleostei</taxon>
        <taxon>Acanthomorphata</taxon>
        <taxon>Anabantaria</taxon>
        <taxon>Anabantiformes</taxon>
        <taxon>Channoidei</taxon>
        <taxon>Channidae</taxon>
        <taxon>Channa</taxon>
    </lineage>
</organism>
<dbReference type="FunFam" id="1.25.40.420:FF:000001">
    <property type="entry name" value="Kelch-like family member 12"/>
    <property type="match status" value="1"/>
</dbReference>
<dbReference type="SMART" id="SM00225">
    <property type="entry name" value="BTB"/>
    <property type="match status" value="1"/>
</dbReference>
<keyword evidence="1" id="KW-0880">Kelch repeat</keyword>
<evidence type="ECO:0000256" key="1">
    <source>
        <dbReference type="ARBA" id="ARBA00022441"/>
    </source>
</evidence>
<dbReference type="PRINTS" id="PR00501">
    <property type="entry name" value="KELCHREPEAT"/>
</dbReference>
<dbReference type="Gene3D" id="2.120.10.80">
    <property type="entry name" value="Kelch-type beta propeller"/>
    <property type="match status" value="1"/>
</dbReference>
<dbReference type="Gene3D" id="1.25.40.420">
    <property type="match status" value="1"/>
</dbReference>
<dbReference type="Pfam" id="PF00651">
    <property type="entry name" value="BTB"/>
    <property type="match status" value="1"/>
</dbReference>
<accession>A0AA88MZW7</accession>
<keyword evidence="5" id="KW-1185">Reference proteome</keyword>
<sequence>MSGQGKSTSVYNELRLQGKLCDAVIKVEDVEFQIHKIILCNCSPYFRSLFTCWSTEDRKVFNVSNLSPHMMELIIHFAYTGSVMVTEDNVQDLLLAADMLNVVDIVKTCSNFLSERLCPEKCISIWQFANICFCPELLQRAYSYIIHHFREVVFQDEFLQLSVQELSDILDRDDLSVKKESTVFEAILRWISHLPEEREGHIALLLSKVRLALSSEEYIKNTVLSNKLVSNNSECLEIANDAIQTIRHMVTKTPLESNVSYRLARPRLPDAVLLAVGGWSNFNPSDEIEVYDVRANRWINMKNNLMRPRAYHGVVFLNEYVYCVGGFNGVEHFNTVHRFDLSTHTWHEVAPMHCRRCYVSVTVLNGCIYAMGGFDGQTRVRTAERYRPETNQWSLIAPMQETRSDASCTTLHSKIYICGGFNGNECLETAEYYNLETNQWTMITPMNSRRSGIGVIAYADHVYAVGGFDGNSRLQSAEFYNPQTNAWHAMSSMLTPRSNFGIEVIDDLLFVVGGFNGATTTYNVEYYDVTMNVWIEACRMEIYRSALSCCVVPRVPNMTDYTFPRDSLPLYYLDEAEEEEEEEPVDSN</sequence>
<dbReference type="InterPro" id="IPR006652">
    <property type="entry name" value="Kelch_1"/>
</dbReference>
<evidence type="ECO:0000259" key="3">
    <source>
        <dbReference type="PROSITE" id="PS50097"/>
    </source>
</evidence>
<evidence type="ECO:0000313" key="5">
    <source>
        <dbReference type="Proteomes" id="UP001187415"/>
    </source>
</evidence>
<dbReference type="InterPro" id="IPR000210">
    <property type="entry name" value="BTB/POZ_dom"/>
</dbReference>
<dbReference type="InterPro" id="IPR015915">
    <property type="entry name" value="Kelch-typ_b-propeller"/>
</dbReference>